<keyword evidence="1" id="KW-0812">Transmembrane</keyword>
<sequence>MSILKNFFLVVLNLVGELWTGVFHRNPDFYDKYTVTKSRTGYVFFVALSTLVTIGIVAWFYVRIYGP</sequence>
<reference evidence="2 3" key="1">
    <citation type="submission" date="2024-09" db="EMBL/GenBank/DDBJ databases">
        <authorList>
            <person name="Sun Q."/>
            <person name="Mori K."/>
        </authorList>
    </citation>
    <scope>NUCLEOTIDE SEQUENCE [LARGE SCALE GENOMIC DNA]</scope>
    <source>
        <strain evidence="2 3">CCM 4839</strain>
    </source>
</reference>
<feature type="transmembrane region" description="Helical" evidence="1">
    <location>
        <begin position="7"/>
        <end position="23"/>
    </location>
</feature>
<keyword evidence="1" id="KW-0472">Membrane</keyword>
<organism evidence="2 3">
    <name type="scientific">Paenibacillus mendelii</name>
    <dbReference type="NCBI Taxonomy" id="206163"/>
    <lineage>
        <taxon>Bacteria</taxon>
        <taxon>Bacillati</taxon>
        <taxon>Bacillota</taxon>
        <taxon>Bacilli</taxon>
        <taxon>Bacillales</taxon>
        <taxon>Paenibacillaceae</taxon>
        <taxon>Paenibacillus</taxon>
    </lineage>
</organism>
<keyword evidence="3" id="KW-1185">Reference proteome</keyword>
<gene>
    <name evidence="2" type="ORF">ACFFJ8_25985</name>
</gene>
<name>A0ABV6JFU9_9BACL</name>
<accession>A0ABV6JFU9</accession>
<dbReference type="RefSeq" id="WP_204815966.1">
    <property type="nucleotide sequence ID" value="NZ_JANHOF010000001.1"/>
</dbReference>
<protein>
    <submittedName>
        <fullName evidence="2">Uncharacterized protein</fullName>
    </submittedName>
</protein>
<evidence type="ECO:0000313" key="2">
    <source>
        <dbReference type="EMBL" id="MFC0394800.1"/>
    </source>
</evidence>
<dbReference type="EMBL" id="JBHLVF010000041">
    <property type="protein sequence ID" value="MFC0394800.1"/>
    <property type="molecule type" value="Genomic_DNA"/>
</dbReference>
<feature type="transmembrane region" description="Helical" evidence="1">
    <location>
        <begin position="43"/>
        <end position="62"/>
    </location>
</feature>
<comment type="caution">
    <text evidence="2">The sequence shown here is derived from an EMBL/GenBank/DDBJ whole genome shotgun (WGS) entry which is preliminary data.</text>
</comment>
<proteinExistence type="predicted"/>
<keyword evidence="1" id="KW-1133">Transmembrane helix</keyword>
<dbReference type="Proteomes" id="UP001589818">
    <property type="component" value="Unassembled WGS sequence"/>
</dbReference>
<evidence type="ECO:0000313" key="3">
    <source>
        <dbReference type="Proteomes" id="UP001589818"/>
    </source>
</evidence>
<evidence type="ECO:0000256" key="1">
    <source>
        <dbReference type="SAM" id="Phobius"/>
    </source>
</evidence>